<evidence type="ECO:0000313" key="3">
    <source>
        <dbReference type="EMBL" id="MDP4536735.1"/>
    </source>
</evidence>
<protein>
    <submittedName>
        <fullName evidence="3">ArsC family reductase</fullName>
    </submittedName>
</protein>
<dbReference type="SUPFAM" id="SSF52833">
    <property type="entry name" value="Thioredoxin-like"/>
    <property type="match status" value="1"/>
</dbReference>
<dbReference type="NCBIfam" id="TIGR01617">
    <property type="entry name" value="arsC_related"/>
    <property type="match status" value="1"/>
</dbReference>
<dbReference type="PROSITE" id="PS51353">
    <property type="entry name" value="ARSC"/>
    <property type="match status" value="1"/>
</dbReference>
<comment type="similarity">
    <text evidence="1 2">Belongs to the ArsC family.</text>
</comment>
<dbReference type="EMBL" id="JAUZVZ010000014">
    <property type="protein sequence ID" value="MDP4536735.1"/>
    <property type="molecule type" value="Genomic_DNA"/>
</dbReference>
<organism evidence="3 4">
    <name type="scientific">Alkalimonas collagenimarina</name>
    <dbReference type="NCBI Taxonomy" id="400390"/>
    <lineage>
        <taxon>Bacteria</taxon>
        <taxon>Pseudomonadati</taxon>
        <taxon>Pseudomonadota</taxon>
        <taxon>Gammaproteobacteria</taxon>
        <taxon>Alkalimonas</taxon>
    </lineage>
</organism>
<evidence type="ECO:0000256" key="1">
    <source>
        <dbReference type="ARBA" id="ARBA00007198"/>
    </source>
</evidence>
<dbReference type="RefSeq" id="WP_305893999.1">
    <property type="nucleotide sequence ID" value="NZ_JAUZVZ010000014.1"/>
</dbReference>
<evidence type="ECO:0000256" key="2">
    <source>
        <dbReference type="PROSITE-ProRule" id="PRU01282"/>
    </source>
</evidence>
<evidence type="ECO:0000313" key="4">
    <source>
        <dbReference type="Proteomes" id="UP001231616"/>
    </source>
</evidence>
<name>A0ABT9H093_9GAMM</name>
<accession>A0ABT9H093</accession>
<proteinExistence type="inferred from homology"/>
<comment type="caution">
    <text evidence="3">The sequence shown here is derived from an EMBL/GenBank/DDBJ whole genome shotgun (WGS) entry which is preliminary data.</text>
</comment>
<sequence length="117" mass="13671">MIKLYGIPNCDTVKKARRWLDNQHLPYEFIDYRQQPLSETQLHDALQELSATKLLNNRSTTFRQLSESEKSNLDDAKTLQLLMQYPTLIKRPLLHSSLGYMVGFSESSYQHLQEQLA</sequence>
<dbReference type="Pfam" id="PF03960">
    <property type="entry name" value="ArsC"/>
    <property type="match status" value="1"/>
</dbReference>
<dbReference type="InterPro" id="IPR036249">
    <property type="entry name" value="Thioredoxin-like_sf"/>
</dbReference>
<reference evidence="3 4" key="1">
    <citation type="submission" date="2023-08" db="EMBL/GenBank/DDBJ databases">
        <authorList>
            <person name="Joshi A."/>
            <person name="Thite S."/>
        </authorList>
    </citation>
    <scope>NUCLEOTIDE SEQUENCE [LARGE SCALE GENOMIC DNA]</scope>
    <source>
        <strain evidence="3 4">AC40</strain>
    </source>
</reference>
<dbReference type="PANTHER" id="PTHR30041">
    <property type="entry name" value="ARSENATE REDUCTASE"/>
    <property type="match status" value="1"/>
</dbReference>
<dbReference type="NCBIfam" id="NF008107">
    <property type="entry name" value="PRK10853.1"/>
    <property type="match status" value="1"/>
</dbReference>
<dbReference type="Proteomes" id="UP001231616">
    <property type="component" value="Unassembled WGS sequence"/>
</dbReference>
<dbReference type="CDD" id="cd03035">
    <property type="entry name" value="ArsC_Yffb"/>
    <property type="match status" value="1"/>
</dbReference>
<dbReference type="PANTHER" id="PTHR30041:SF8">
    <property type="entry name" value="PROTEIN YFFB"/>
    <property type="match status" value="1"/>
</dbReference>
<dbReference type="Gene3D" id="3.40.30.10">
    <property type="entry name" value="Glutaredoxin"/>
    <property type="match status" value="1"/>
</dbReference>
<dbReference type="InterPro" id="IPR006504">
    <property type="entry name" value="Tscrpt_reg_Spx/MgsR"/>
</dbReference>
<gene>
    <name evidence="3" type="ORF">Q3O60_11080</name>
</gene>
<keyword evidence="4" id="KW-1185">Reference proteome</keyword>
<dbReference type="InterPro" id="IPR006660">
    <property type="entry name" value="Arsenate_reductase-like"/>
</dbReference>